<feature type="binding site" evidence="12">
    <location>
        <position position="149"/>
    </location>
    <ligand>
        <name>Mg(2+)</name>
        <dbReference type="ChEBI" id="CHEBI:18420"/>
        <label>2</label>
    </ligand>
</feature>
<comment type="cofactor">
    <cofactor evidence="1">
        <name>Mg(2+)</name>
        <dbReference type="ChEBI" id="CHEBI:18420"/>
    </cofactor>
</comment>
<dbReference type="SUPFAM" id="SSF53098">
    <property type="entry name" value="Ribonuclease H-like"/>
    <property type="match status" value="1"/>
</dbReference>
<keyword evidence="6 11" id="KW-0540">Nuclease</keyword>
<sequence>MGKRKTKYYVVWVGKKTGIFSSWDECKQHVLGVSEAKYKSFSSLEEAKQAYHNGWEKYYGVSKENKRSQQIAVPENKEKTYIEESICVDAACSGNPGQMEYKGVYTKTGKVLFHYGPILGTNNIGEFLAIVHALSFLKKYRKDNPIYSDSVTAMKWVRAKKANTTLIRNKDTERVWKLIERAELWLQTNDYNNPILKWETDIWGEIKADFGRK</sequence>
<comment type="subcellular location">
    <subcellularLocation>
        <location evidence="11">Cytoplasm</location>
    </subcellularLocation>
</comment>
<keyword evidence="10 11" id="KW-0460">Magnesium</keyword>
<evidence type="ECO:0000313" key="15">
    <source>
        <dbReference type="Proteomes" id="UP001164726"/>
    </source>
</evidence>
<gene>
    <name evidence="14" type="ORF">OE105_03030</name>
</gene>
<dbReference type="InterPro" id="IPR009027">
    <property type="entry name" value="Ribosomal_bL9/RNase_H1_N"/>
</dbReference>
<dbReference type="SUPFAM" id="SSF55658">
    <property type="entry name" value="L9 N-domain-like"/>
    <property type="match status" value="1"/>
</dbReference>
<keyword evidence="7 11" id="KW-0479">Metal-binding</keyword>
<dbReference type="Pfam" id="PF00075">
    <property type="entry name" value="RNase_H"/>
    <property type="match status" value="1"/>
</dbReference>
<keyword evidence="11" id="KW-0963">Cytoplasm</keyword>
<dbReference type="EC" id="3.1.26.4" evidence="4 11"/>
<dbReference type="PIRSF" id="PIRSF037839">
    <property type="entry name" value="Ribonuclease_H"/>
    <property type="match status" value="1"/>
</dbReference>
<evidence type="ECO:0000256" key="3">
    <source>
        <dbReference type="ARBA" id="ARBA00005300"/>
    </source>
</evidence>
<feature type="domain" description="RNase H type-1" evidence="13">
    <location>
        <begin position="80"/>
        <end position="213"/>
    </location>
</feature>
<dbReference type="InterPro" id="IPR037056">
    <property type="entry name" value="RNase_H1_N_sf"/>
</dbReference>
<dbReference type="KEGG" id="fhl:OE105_03030"/>
<evidence type="ECO:0000256" key="2">
    <source>
        <dbReference type="ARBA" id="ARBA00004065"/>
    </source>
</evidence>
<dbReference type="InterPro" id="IPR012337">
    <property type="entry name" value="RNaseH-like_sf"/>
</dbReference>
<comment type="function">
    <text evidence="2 11">Endonuclease that specifically degrades the RNA of RNA-DNA hybrids.</text>
</comment>
<comment type="similarity">
    <text evidence="3 11">Belongs to the RNase H family.</text>
</comment>
<dbReference type="GO" id="GO:0005737">
    <property type="term" value="C:cytoplasm"/>
    <property type="evidence" value="ECO:0007669"/>
    <property type="project" value="UniProtKB-SubCell"/>
</dbReference>
<feature type="binding site" evidence="12">
    <location>
        <position position="209"/>
    </location>
    <ligand>
        <name>Mg(2+)</name>
        <dbReference type="ChEBI" id="CHEBI:18420"/>
        <label>1</label>
    </ligand>
</feature>
<evidence type="ECO:0000256" key="8">
    <source>
        <dbReference type="ARBA" id="ARBA00022759"/>
    </source>
</evidence>
<evidence type="ECO:0000256" key="9">
    <source>
        <dbReference type="ARBA" id="ARBA00022801"/>
    </source>
</evidence>
<feature type="binding site" evidence="12">
    <location>
        <position position="126"/>
    </location>
    <ligand>
        <name>Mg(2+)</name>
        <dbReference type="ChEBI" id="CHEBI:18420"/>
        <label>2</label>
    </ligand>
</feature>
<dbReference type="Proteomes" id="UP001164726">
    <property type="component" value="Chromosome"/>
</dbReference>
<dbReference type="InterPro" id="IPR036397">
    <property type="entry name" value="RNaseH_sf"/>
</dbReference>
<evidence type="ECO:0000256" key="5">
    <source>
        <dbReference type="ARBA" id="ARBA00017721"/>
    </source>
</evidence>
<dbReference type="InterPro" id="IPR017290">
    <property type="entry name" value="RNase_H_bac"/>
</dbReference>
<reference evidence="14" key="1">
    <citation type="submission" date="2022-09" db="EMBL/GenBank/DDBJ databases">
        <title>Complete Genomes of Fervidibacillus albus and Fervidibacillus halotolerans isolated from tidal flat sediments.</title>
        <authorList>
            <person name="Kwon K.K."/>
            <person name="Yang S.-H."/>
            <person name="Park M.J."/>
            <person name="Oh H.-M."/>
        </authorList>
    </citation>
    <scope>NUCLEOTIDE SEQUENCE</scope>
    <source>
        <strain evidence="14">MEBiC13594</strain>
    </source>
</reference>
<dbReference type="PROSITE" id="PS50879">
    <property type="entry name" value="RNASE_H_1"/>
    <property type="match status" value="1"/>
</dbReference>
<keyword evidence="12" id="KW-0464">Manganese</keyword>
<keyword evidence="15" id="KW-1185">Reference proteome</keyword>
<dbReference type="GO" id="GO:0003676">
    <property type="term" value="F:nucleic acid binding"/>
    <property type="evidence" value="ECO:0007669"/>
    <property type="project" value="UniProtKB-UniRule"/>
</dbReference>
<proteinExistence type="inferred from homology"/>
<name>A0A9E8M198_9BACI</name>
<dbReference type="EMBL" id="CP106877">
    <property type="protein sequence ID" value="WAA13117.1"/>
    <property type="molecule type" value="Genomic_DNA"/>
</dbReference>
<organism evidence="14 15">
    <name type="scientific">Fervidibacillus halotolerans</name>
    <dbReference type="NCBI Taxonomy" id="2980027"/>
    <lineage>
        <taxon>Bacteria</taxon>
        <taxon>Bacillati</taxon>
        <taxon>Bacillota</taxon>
        <taxon>Bacilli</taxon>
        <taxon>Bacillales</taxon>
        <taxon>Bacillaceae</taxon>
        <taxon>Fervidibacillus</taxon>
    </lineage>
</organism>
<dbReference type="InterPro" id="IPR002156">
    <property type="entry name" value="RNaseH_domain"/>
</dbReference>
<comment type="cofactor">
    <cofactor evidence="12">
        <name>Mn(2+)</name>
        <dbReference type="ChEBI" id="CHEBI:29035"/>
    </cofactor>
    <cofactor evidence="12">
        <name>Mg(2+)</name>
        <dbReference type="ChEBI" id="CHEBI:18420"/>
    </cofactor>
    <text evidence="12">Binds 2 metal ions per subunit. Manganese or magnesium.</text>
</comment>
<dbReference type="GO" id="GO:0046872">
    <property type="term" value="F:metal ion binding"/>
    <property type="evidence" value="ECO:0007669"/>
    <property type="project" value="UniProtKB-KW"/>
</dbReference>
<evidence type="ECO:0000256" key="6">
    <source>
        <dbReference type="ARBA" id="ARBA00022722"/>
    </source>
</evidence>
<evidence type="ECO:0000256" key="4">
    <source>
        <dbReference type="ARBA" id="ARBA00012180"/>
    </source>
</evidence>
<accession>A0A9E8M198</accession>
<dbReference type="GO" id="GO:0004523">
    <property type="term" value="F:RNA-DNA hybrid ribonuclease activity"/>
    <property type="evidence" value="ECO:0007669"/>
    <property type="project" value="UniProtKB-UniRule"/>
</dbReference>
<evidence type="ECO:0000256" key="11">
    <source>
        <dbReference type="PIRNR" id="PIRNR037839"/>
    </source>
</evidence>
<dbReference type="FunFam" id="3.40.970.10:FF:000002">
    <property type="entry name" value="Ribonuclease H"/>
    <property type="match status" value="1"/>
</dbReference>
<evidence type="ECO:0000256" key="7">
    <source>
        <dbReference type="ARBA" id="ARBA00022723"/>
    </source>
</evidence>
<comment type="catalytic activity">
    <reaction evidence="11">
        <text>Endonucleolytic cleavage to 5'-phosphomonoester.</text>
        <dbReference type="EC" id="3.1.26.4"/>
    </reaction>
</comment>
<evidence type="ECO:0000313" key="14">
    <source>
        <dbReference type="EMBL" id="WAA13117.1"/>
    </source>
</evidence>
<keyword evidence="9 11" id="KW-0378">Hydrolase</keyword>
<evidence type="ECO:0000256" key="10">
    <source>
        <dbReference type="ARBA" id="ARBA00022842"/>
    </source>
</evidence>
<dbReference type="RefSeq" id="WP_275421259.1">
    <property type="nucleotide sequence ID" value="NZ_CP106877.1"/>
</dbReference>
<dbReference type="Gene3D" id="3.40.970.10">
    <property type="entry name" value="Ribonuclease H1, N-terminal domain"/>
    <property type="match status" value="1"/>
</dbReference>
<evidence type="ECO:0000256" key="12">
    <source>
        <dbReference type="PIRSR" id="PIRSR037839-1"/>
    </source>
</evidence>
<protein>
    <recommendedName>
        <fullName evidence="5 11">Ribonuclease H</fullName>
        <ecNumber evidence="4 11">3.1.26.4</ecNumber>
    </recommendedName>
</protein>
<evidence type="ECO:0000259" key="13">
    <source>
        <dbReference type="PROSITE" id="PS50879"/>
    </source>
</evidence>
<dbReference type="AlphaFoldDB" id="A0A9E8M198"/>
<dbReference type="InterPro" id="IPR011320">
    <property type="entry name" value="RNase_H1_N"/>
</dbReference>
<evidence type="ECO:0000256" key="1">
    <source>
        <dbReference type="ARBA" id="ARBA00001946"/>
    </source>
</evidence>
<keyword evidence="8 11" id="KW-0255">Endonuclease</keyword>
<dbReference type="Pfam" id="PF01693">
    <property type="entry name" value="Cauli_VI"/>
    <property type="match status" value="1"/>
</dbReference>
<dbReference type="Gene3D" id="3.30.420.10">
    <property type="entry name" value="Ribonuclease H-like superfamily/Ribonuclease H"/>
    <property type="match status" value="1"/>
</dbReference>
<feature type="binding site" evidence="12">
    <location>
        <position position="89"/>
    </location>
    <ligand>
        <name>Mg(2+)</name>
        <dbReference type="ChEBI" id="CHEBI:18420"/>
        <label>1</label>
    </ligand>
</feature>